<gene>
    <name evidence="1" type="ORF">H5410_052984</name>
</gene>
<dbReference type="AlphaFoldDB" id="A0A9J5X4N0"/>
<evidence type="ECO:0000313" key="2">
    <source>
        <dbReference type="Proteomes" id="UP000824120"/>
    </source>
</evidence>
<protein>
    <submittedName>
        <fullName evidence="1">Uncharacterized protein</fullName>
    </submittedName>
</protein>
<accession>A0A9J5X4N0</accession>
<comment type="caution">
    <text evidence="1">The sequence shown here is derived from an EMBL/GenBank/DDBJ whole genome shotgun (WGS) entry which is preliminary data.</text>
</comment>
<dbReference type="Proteomes" id="UP000824120">
    <property type="component" value="Chromosome 10"/>
</dbReference>
<name>A0A9J5X4N0_SOLCO</name>
<proteinExistence type="predicted"/>
<evidence type="ECO:0000313" key="1">
    <source>
        <dbReference type="EMBL" id="KAG5582357.1"/>
    </source>
</evidence>
<organism evidence="1 2">
    <name type="scientific">Solanum commersonii</name>
    <name type="common">Commerson's wild potato</name>
    <name type="synonym">Commerson's nightshade</name>
    <dbReference type="NCBI Taxonomy" id="4109"/>
    <lineage>
        <taxon>Eukaryota</taxon>
        <taxon>Viridiplantae</taxon>
        <taxon>Streptophyta</taxon>
        <taxon>Embryophyta</taxon>
        <taxon>Tracheophyta</taxon>
        <taxon>Spermatophyta</taxon>
        <taxon>Magnoliopsida</taxon>
        <taxon>eudicotyledons</taxon>
        <taxon>Gunneridae</taxon>
        <taxon>Pentapetalae</taxon>
        <taxon>asterids</taxon>
        <taxon>lamiids</taxon>
        <taxon>Solanales</taxon>
        <taxon>Solanaceae</taxon>
        <taxon>Solanoideae</taxon>
        <taxon>Solaneae</taxon>
        <taxon>Solanum</taxon>
    </lineage>
</organism>
<sequence>MDPVISDGQNIPFSRLNEPSSRCYSSLSFLVILNSDIIFPKKFHGRLLKDYIWIQLALTPKTANFQRQTILIAGKLPILPIFVWKQLALTAKMAHFQGQTIPRIGKPPFTIFFDDPEFCCHFCQKNLWTSVKTLAMDQLALTVKTTHFQGQTNPKADLDMESVGSHGQNNLFSRSYDPWSKIPSHFLPNFSWTFGKILAMVQLALTSKTAHFQGQMNPGAAVELVDIDSQNDLFSRSNEPRNSPQSFLMIRNFDIIFAKKFYGHLFQTLAMEPVGLTTRMAHFQGQTSPKAGKPPFLPIFFIFKVKRSPEKTFIKISVMEPVGTDGQNGLFSRSNESQSRIETSFLVKNFMDVRYDLSYEASWS</sequence>
<keyword evidence="2" id="KW-1185">Reference proteome</keyword>
<reference evidence="1 2" key="1">
    <citation type="submission" date="2020-09" db="EMBL/GenBank/DDBJ databases">
        <title>De no assembly of potato wild relative species, Solanum commersonii.</title>
        <authorList>
            <person name="Cho K."/>
        </authorList>
    </citation>
    <scope>NUCLEOTIDE SEQUENCE [LARGE SCALE GENOMIC DNA]</scope>
    <source>
        <strain evidence="1">LZ3.2</strain>
        <tissue evidence="1">Leaf</tissue>
    </source>
</reference>
<dbReference type="EMBL" id="JACXVP010000010">
    <property type="protein sequence ID" value="KAG5582357.1"/>
    <property type="molecule type" value="Genomic_DNA"/>
</dbReference>